<dbReference type="AlphaFoldDB" id="A0A9W7WJ99"/>
<name>A0A9W7WJ99_TRIRA</name>
<dbReference type="Pfam" id="PF16276">
    <property type="entry name" value="NPM1-C"/>
    <property type="match status" value="1"/>
</dbReference>
<keyword evidence="10" id="KW-0539">Nucleus</keyword>
<evidence type="ECO:0000256" key="9">
    <source>
        <dbReference type="ARBA" id="ARBA00023186"/>
    </source>
</evidence>
<evidence type="ECO:0000256" key="8">
    <source>
        <dbReference type="ARBA" id="ARBA00022884"/>
    </source>
</evidence>
<evidence type="ECO:0000256" key="5">
    <source>
        <dbReference type="ARBA" id="ARBA00020749"/>
    </source>
</evidence>
<dbReference type="Pfam" id="PF03066">
    <property type="entry name" value="Nucleoplasmin"/>
    <property type="match status" value="1"/>
</dbReference>
<feature type="domain" description="Nucleophosmin C-terminal" evidence="13">
    <location>
        <begin position="249"/>
        <end position="296"/>
    </location>
</feature>
<comment type="similarity">
    <text evidence="4">Belongs to the nucleoplasmin family.</text>
</comment>
<dbReference type="GO" id="GO:0006338">
    <property type="term" value="P:chromatin remodeling"/>
    <property type="evidence" value="ECO:0007669"/>
    <property type="project" value="TreeGrafter"/>
</dbReference>
<evidence type="ECO:0000256" key="11">
    <source>
        <dbReference type="SAM" id="MobiDB-lite"/>
    </source>
</evidence>
<keyword evidence="15" id="KW-1185">Reference proteome</keyword>
<feature type="region of interest" description="Disordered" evidence="11">
    <location>
        <begin position="115"/>
        <end position="272"/>
    </location>
</feature>
<feature type="domain" description="Nucleoplasmin core" evidence="12">
    <location>
        <begin position="15"/>
        <end position="115"/>
    </location>
</feature>
<evidence type="ECO:0000256" key="10">
    <source>
        <dbReference type="ARBA" id="ARBA00023242"/>
    </source>
</evidence>
<evidence type="ECO:0000313" key="14">
    <source>
        <dbReference type="EMBL" id="KAI7801574.1"/>
    </source>
</evidence>
<dbReference type="GO" id="GO:0005813">
    <property type="term" value="C:centrosome"/>
    <property type="evidence" value="ECO:0007669"/>
    <property type="project" value="TreeGrafter"/>
</dbReference>
<keyword evidence="7" id="KW-0597">Phosphoprotein</keyword>
<evidence type="ECO:0000256" key="4">
    <source>
        <dbReference type="ARBA" id="ARBA00010744"/>
    </source>
</evidence>
<organism evidence="14 15">
    <name type="scientific">Triplophysa rosa</name>
    <name type="common">Cave loach</name>
    <dbReference type="NCBI Taxonomy" id="992332"/>
    <lineage>
        <taxon>Eukaryota</taxon>
        <taxon>Metazoa</taxon>
        <taxon>Chordata</taxon>
        <taxon>Craniata</taxon>
        <taxon>Vertebrata</taxon>
        <taxon>Euteleostomi</taxon>
        <taxon>Actinopterygii</taxon>
        <taxon>Neopterygii</taxon>
        <taxon>Teleostei</taxon>
        <taxon>Ostariophysi</taxon>
        <taxon>Cypriniformes</taxon>
        <taxon>Nemacheilidae</taxon>
        <taxon>Triplophysa</taxon>
    </lineage>
</organism>
<dbReference type="GO" id="GO:0042274">
    <property type="term" value="P:ribosomal small subunit biogenesis"/>
    <property type="evidence" value="ECO:0007669"/>
    <property type="project" value="TreeGrafter"/>
</dbReference>
<dbReference type="GO" id="GO:0010824">
    <property type="term" value="P:regulation of centrosome duplication"/>
    <property type="evidence" value="ECO:0007669"/>
    <property type="project" value="TreeGrafter"/>
</dbReference>
<dbReference type="GO" id="GO:0000055">
    <property type="term" value="P:ribosomal large subunit export from nucleus"/>
    <property type="evidence" value="ECO:0007669"/>
    <property type="project" value="TreeGrafter"/>
</dbReference>
<evidence type="ECO:0000313" key="15">
    <source>
        <dbReference type="Proteomes" id="UP001059041"/>
    </source>
</evidence>
<gene>
    <name evidence="14" type="ORF">IRJ41_017463</name>
</gene>
<dbReference type="InterPro" id="IPR036824">
    <property type="entry name" value="Nucleoplasmin_core_dom_sf"/>
</dbReference>
<feature type="compositionally biased region" description="Low complexity" evidence="11">
    <location>
        <begin position="234"/>
        <end position="243"/>
    </location>
</feature>
<evidence type="ECO:0000256" key="2">
    <source>
        <dbReference type="ARBA" id="ARBA00004604"/>
    </source>
</evidence>
<comment type="caution">
    <text evidence="14">The sequence shown here is derived from an EMBL/GenBank/DDBJ whole genome shotgun (WGS) entry which is preliminary data.</text>
</comment>
<dbReference type="GO" id="GO:0003723">
    <property type="term" value="F:RNA binding"/>
    <property type="evidence" value="ECO:0007669"/>
    <property type="project" value="UniProtKB-KW"/>
</dbReference>
<dbReference type="GO" id="GO:0042273">
    <property type="term" value="P:ribosomal large subunit biogenesis"/>
    <property type="evidence" value="ECO:0007669"/>
    <property type="project" value="TreeGrafter"/>
</dbReference>
<dbReference type="InterPro" id="IPR032569">
    <property type="entry name" value="NPM1_C"/>
</dbReference>
<keyword evidence="9" id="KW-0143">Chaperone</keyword>
<dbReference type="GO" id="GO:0005654">
    <property type="term" value="C:nucleoplasm"/>
    <property type="evidence" value="ECO:0007669"/>
    <property type="project" value="UniProtKB-SubCell"/>
</dbReference>
<dbReference type="GO" id="GO:0000056">
    <property type="term" value="P:ribosomal small subunit export from nucleus"/>
    <property type="evidence" value="ECO:0007669"/>
    <property type="project" value="TreeGrafter"/>
</dbReference>
<dbReference type="GO" id="GO:0003682">
    <property type="term" value="F:chromatin binding"/>
    <property type="evidence" value="ECO:0007669"/>
    <property type="project" value="TreeGrafter"/>
</dbReference>
<dbReference type="PANTHER" id="PTHR22747:SF28">
    <property type="entry name" value="NUCLEOPHOSMIN"/>
    <property type="match status" value="1"/>
</dbReference>
<protein>
    <recommendedName>
        <fullName evidence="5">Nucleophosmin</fullName>
    </recommendedName>
</protein>
<dbReference type="FunFam" id="2.60.120.340:FF:000007">
    <property type="entry name" value="Nucleophosmin 1a"/>
    <property type="match status" value="1"/>
</dbReference>
<feature type="compositionally biased region" description="Basic and acidic residues" evidence="11">
    <location>
        <begin position="259"/>
        <end position="272"/>
    </location>
</feature>
<accession>A0A9W7WJ99</accession>
<dbReference type="GO" id="GO:0005730">
    <property type="term" value="C:nucleolus"/>
    <property type="evidence" value="ECO:0007669"/>
    <property type="project" value="UniProtKB-SubCell"/>
</dbReference>
<feature type="compositionally biased region" description="Acidic residues" evidence="11">
    <location>
        <begin position="156"/>
        <end position="180"/>
    </location>
</feature>
<feature type="compositionally biased region" description="Acidic residues" evidence="11">
    <location>
        <begin position="120"/>
        <end position="129"/>
    </location>
</feature>
<dbReference type="Gene3D" id="1.10.10.2100">
    <property type="match status" value="1"/>
</dbReference>
<comment type="subcellular location">
    <subcellularLocation>
        <location evidence="1">Cytoplasm</location>
    </subcellularLocation>
    <subcellularLocation>
        <location evidence="2">Nucleus</location>
        <location evidence="2">Nucleolus</location>
    </subcellularLocation>
    <subcellularLocation>
        <location evidence="3">Nucleus</location>
        <location evidence="3">Nucleoplasm</location>
    </subcellularLocation>
</comment>
<dbReference type="InterPro" id="IPR024057">
    <property type="entry name" value="Nucleoplasmin_core_dom"/>
</dbReference>
<dbReference type="GO" id="GO:0045944">
    <property type="term" value="P:positive regulation of transcription by RNA polymerase II"/>
    <property type="evidence" value="ECO:0007669"/>
    <property type="project" value="TreeGrafter"/>
</dbReference>
<evidence type="ECO:0000256" key="3">
    <source>
        <dbReference type="ARBA" id="ARBA00004642"/>
    </source>
</evidence>
<keyword evidence="6" id="KW-0963">Cytoplasm</keyword>
<dbReference type="EMBL" id="JAFHDT010000013">
    <property type="protein sequence ID" value="KAI7801574.1"/>
    <property type="molecule type" value="Genomic_DNA"/>
</dbReference>
<dbReference type="Proteomes" id="UP001059041">
    <property type="component" value="Linkage Group LG13"/>
</dbReference>
<dbReference type="OrthoDB" id="9946910at2759"/>
<dbReference type="PANTHER" id="PTHR22747">
    <property type="entry name" value="NUCLEOPLASMIN"/>
    <property type="match status" value="1"/>
</dbReference>
<dbReference type="FunFam" id="1.10.10.2100:FF:000002">
    <property type="entry name" value="cell growth-regulating nucleolar protein-like"/>
    <property type="match status" value="1"/>
</dbReference>
<dbReference type="SUPFAM" id="SSF69203">
    <property type="entry name" value="Nucleoplasmin-like core domain"/>
    <property type="match status" value="1"/>
</dbReference>
<dbReference type="GO" id="GO:0005737">
    <property type="term" value="C:cytoplasm"/>
    <property type="evidence" value="ECO:0007669"/>
    <property type="project" value="UniProtKB-SubCell"/>
</dbReference>
<dbReference type="GO" id="GO:1990904">
    <property type="term" value="C:ribonucleoprotein complex"/>
    <property type="evidence" value="ECO:0007669"/>
    <property type="project" value="TreeGrafter"/>
</dbReference>
<evidence type="ECO:0000256" key="6">
    <source>
        <dbReference type="ARBA" id="ARBA00022490"/>
    </source>
</evidence>
<feature type="compositionally biased region" description="Polar residues" evidence="11">
    <location>
        <begin position="130"/>
        <end position="141"/>
    </location>
</feature>
<evidence type="ECO:0000256" key="7">
    <source>
        <dbReference type="ARBA" id="ARBA00022553"/>
    </source>
</evidence>
<evidence type="ECO:0000259" key="12">
    <source>
        <dbReference type="Pfam" id="PF03066"/>
    </source>
</evidence>
<proteinExistence type="inferred from homology"/>
<keyword evidence="8" id="KW-0694">RNA-binding</keyword>
<evidence type="ECO:0000259" key="13">
    <source>
        <dbReference type="Pfam" id="PF16276"/>
    </source>
</evidence>
<dbReference type="InterPro" id="IPR004301">
    <property type="entry name" value="Nucleoplasmin"/>
</dbReference>
<dbReference type="Gene3D" id="2.60.120.340">
    <property type="entry name" value="Nucleoplasmin core domain"/>
    <property type="match status" value="1"/>
</dbReference>
<dbReference type="GO" id="GO:0042393">
    <property type="term" value="F:histone binding"/>
    <property type="evidence" value="ECO:0007669"/>
    <property type="project" value="TreeGrafter"/>
</dbReference>
<sequence length="299" mass="32969">MEDNIKDLSRPQMYLFGCSLKGDKKEHRVEVDDDEAEHQLSLKSVCLGAEAEDKFHTVEMEGLTYDGKTTKITLAVLKPSVLPCLSLGGFEVTPPVSFRLQSGAGPVYISGQHFVSTKESDDEDEEEENNTSPVKRPSNMTLVKVPQKKKLKMDSDGDEGSDEESEEGDDDEDDDDDEDNEKEKAAENPPVKMPQKSPEKKKSANKQNGSPDRKAATPGKSQDQTPQKAKDKSAAGPSGKSASTLNLSDVKNKLASASKEGRPLPKTEQKFENYAKSSFKITDKQVIKDLWNFVQSLKK</sequence>
<reference evidence="14" key="1">
    <citation type="submission" date="2021-02" db="EMBL/GenBank/DDBJ databases">
        <title>Comparative genomics reveals that relaxation of natural selection precedes convergent phenotypic evolution of cavefish.</title>
        <authorList>
            <person name="Peng Z."/>
        </authorList>
    </citation>
    <scope>NUCLEOTIDE SEQUENCE</scope>
    <source>
        <tissue evidence="14">Muscle</tissue>
    </source>
</reference>
<evidence type="ECO:0000256" key="1">
    <source>
        <dbReference type="ARBA" id="ARBA00004496"/>
    </source>
</evidence>